<protein>
    <submittedName>
        <fullName evidence="5">Efflux RND transporter periplasmic adaptor subunit</fullName>
    </submittedName>
</protein>
<dbReference type="PANTHER" id="PTHR30469">
    <property type="entry name" value="MULTIDRUG RESISTANCE PROTEIN MDTA"/>
    <property type="match status" value="1"/>
</dbReference>
<feature type="domain" description="Multidrug resistance protein MdtA-like barrel-sandwich hybrid" evidence="3">
    <location>
        <begin position="61"/>
        <end position="169"/>
    </location>
</feature>
<evidence type="ECO:0000313" key="6">
    <source>
        <dbReference type="Proteomes" id="UP000557872"/>
    </source>
</evidence>
<feature type="domain" description="CusB-like beta-barrel" evidence="4">
    <location>
        <begin position="196"/>
        <end position="264"/>
    </location>
</feature>
<dbReference type="Gene3D" id="2.40.30.170">
    <property type="match status" value="1"/>
</dbReference>
<keyword evidence="2" id="KW-0175">Coiled coil</keyword>
<accession>A0A851GMA7</accession>
<dbReference type="Proteomes" id="UP000557872">
    <property type="component" value="Unassembled WGS sequence"/>
</dbReference>
<reference evidence="5 6" key="1">
    <citation type="submission" date="2020-07" db="EMBL/GenBank/DDBJ databases">
        <title>Roseicoccus Jingziensis gen. nov., sp. nov., isolated from coastal seawater.</title>
        <authorList>
            <person name="Feng X."/>
        </authorList>
    </citation>
    <scope>NUCLEOTIDE SEQUENCE [LARGE SCALE GENOMIC DNA]</scope>
    <source>
        <strain evidence="5 6">N1E253</strain>
    </source>
</reference>
<feature type="coiled-coil region" evidence="2">
    <location>
        <begin position="102"/>
        <end position="153"/>
    </location>
</feature>
<dbReference type="NCBIfam" id="TIGR01730">
    <property type="entry name" value="RND_mfp"/>
    <property type="match status" value="1"/>
</dbReference>
<dbReference type="Gene3D" id="2.40.50.100">
    <property type="match status" value="1"/>
</dbReference>
<dbReference type="PANTHER" id="PTHR30469:SF20">
    <property type="entry name" value="EFFLUX RND TRANSPORTER PERIPLASMIC ADAPTOR SUBUNIT"/>
    <property type="match status" value="1"/>
</dbReference>
<dbReference type="InterPro" id="IPR006143">
    <property type="entry name" value="RND_pump_MFP"/>
</dbReference>
<dbReference type="GO" id="GO:0015562">
    <property type="term" value="F:efflux transmembrane transporter activity"/>
    <property type="evidence" value="ECO:0007669"/>
    <property type="project" value="TreeGrafter"/>
</dbReference>
<dbReference type="PROSITE" id="PS51257">
    <property type="entry name" value="PROKAR_LIPOPROTEIN"/>
    <property type="match status" value="1"/>
</dbReference>
<dbReference type="GO" id="GO:1990281">
    <property type="term" value="C:efflux pump complex"/>
    <property type="evidence" value="ECO:0007669"/>
    <property type="project" value="TreeGrafter"/>
</dbReference>
<evidence type="ECO:0000259" key="4">
    <source>
        <dbReference type="Pfam" id="PF25954"/>
    </source>
</evidence>
<dbReference type="Pfam" id="PF25917">
    <property type="entry name" value="BSH_RND"/>
    <property type="match status" value="1"/>
</dbReference>
<gene>
    <name evidence="5" type="ORF">HW115_15215</name>
</gene>
<sequence length="352" mass="37569">MKYTQSQLISSLCLGCVGLFLTACSKDKEKKEIVRPIEAMQVGVVSNIDKTILNGKAKATREVNIAFEVSGRIVTFAAEVGDEVKEGDILAQLDPRDYQNAVTVAEAEVERAAAMLQRVQKAFKGNAVSAQTVTNAEAQTKAAEAALRIAKKQSDDTTIRAPFSGRIVATYAENFENTVAKQKVLRLLDLSKIEMVVNVPEKLIPNVPYVETINVTFSAFPNVKIPAKVKQVGSEASELTRTYPVTLIMDQPKGIQILPGMAGEAIGTAKLPADRFAGGITVLPSSVASSNGDSHVWVINPDTGVVAKTKVTVSRINPSGVVITEGITPGQWIATAGAHSLTEGQKVRILGQ</sequence>
<comment type="caution">
    <text evidence="5">The sequence shown here is derived from an EMBL/GenBank/DDBJ whole genome shotgun (WGS) entry which is preliminary data.</text>
</comment>
<keyword evidence="6" id="KW-1185">Reference proteome</keyword>
<evidence type="ECO:0000313" key="5">
    <source>
        <dbReference type="EMBL" id="NWK56971.1"/>
    </source>
</evidence>
<proteinExistence type="inferred from homology"/>
<dbReference type="InterPro" id="IPR058625">
    <property type="entry name" value="MdtA-like_BSH"/>
</dbReference>
<dbReference type="EMBL" id="JACBAZ010000007">
    <property type="protein sequence ID" value="NWK56971.1"/>
    <property type="molecule type" value="Genomic_DNA"/>
</dbReference>
<organism evidence="5 6">
    <name type="scientific">Oceaniferula marina</name>
    <dbReference type="NCBI Taxonomy" id="2748318"/>
    <lineage>
        <taxon>Bacteria</taxon>
        <taxon>Pseudomonadati</taxon>
        <taxon>Verrucomicrobiota</taxon>
        <taxon>Verrucomicrobiia</taxon>
        <taxon>Verrucomicrobiales</taxon>
        <taxon>Verrucomicrobiaceae</taxon>
        <taxon>Oceaniferula</taxon>
    </lineage>
</organism>
<dbReference type="RefSeq" id="WP_178933806.1">
    <property type="nucleotide sequence ID" value="NZ_JACBAZ010000007.1"/>
</dbReference>
<dbReference type="AlphaFoldDB" id="A0A851GMA7"/>
<evidence type="ECO:0000259" key="3">
    <source>
        <dbReference type="Pfam" id="PF25917"/>
    </source>
</evidence>
<dbReference type="InterPro" id="IPR058792">
    <property type="entry name" value="Beta-barrel_RND_2"/>
</dbReference>
<evidence type="ECO:0000256" key="1">
    <source>
        <dbReference type="ARBA" id="ARBA00009477"/>
    </source>
</evidence>
<dbReference type="Pfam" id="PF25954">
    <property type="entry name" value="Beta-barrel_RND_2"/>
    <property type="match status" value="1"/>
</dbReference>
<evidence type="ECO:0000256" key="2">
    <source>
        <dbReference type="SAM" id="Coils"/>
    </source>
</evidence>
<dbReference type="Gene3D" id="1.10.287.470">
    <property type="entry name" value="Helix hairpin bin"/>
    <property type="match status" value="1"/>
</dbReference>
<comment type="similarity">
    <text evidence="1">Belongs to the membrane fusion protein (MFP) (TC 8.A.1) family.</text>
</comment>
<name>A0A851GMA7_9BACT</name>
<dbReference type="SUPFAM" id="SSF111369">
    <property type="entry name" value="HlyD-like secretion proteins"/>
    <property type="match status" value="1"/>
</dbReference>
<dbReference type="Gene3D" id="2.40.420.20">
    <property type="match status" value="1"/>
</dbReference>